<dbReference type="Proteomes" id="UP001179280">
    <property type="component" value="Unassembled WGS sequence"/>
</dbReference>
<gene>
    <name evidence="2" type="ORF">JOC54_000832</name>
</gene>
<dbReference type="InterPro" id="IPR048394">
    <property type="entry name" value="FakA-like_M"/>
</dbReference>
<sequence length="554" mass="60154">MIRKLNGEQLAHMFIEGASELSNKADLVDSLNVFPVPDGDTGTNMNLTITSGVKEVRKAALTETGVVANAFAKGLLMGARGNSGVILSQLFRGFAKSAEGKKELTIEQFAQALDAGVTTAYKAVMKPVEGTILTVAKDTAKFAVKQAKKEDDFPSFLKAIIKEAERSLSRTPDLLAVLKEVGVVDSGGQGLVFIYAGFLQALTGEKTNTIVQEPKMEELVNVEHHQHGQMDPNDIEFGYCTEVMVQFDAEMTKKNPYDEEAFRQKLSNYGDSLLVVSDEDLLKVHIHAEHPGHVLTAAQAFGPLIQVKIENMREQNSNLSETHATKQSQSTKPKEKAPFAIVAVSMGSGIEKLFKGLGVNAVVAGGQTMNPSTEDIVQAIEKVHAENVIVLPNNSNIVMAAEQAADVCDVHAVVVPTKTVPQGLAAMLAFNASKEIDENAETMTKAIKDVKTGELTYAVRDTQMDNQTIKNGDFMGIFEKKIVSSGRDLIDVAKQLLTDMVDEESEVVTIITGEDATSEDIQTIEHFLNDTFAELEIDVVEGKQPLYSYIFSVE</sequence>
<evidence type="ECO:0000313" key="3">
    <source>
        <dbReference type="Proteomes" id="UP001179280"/>
    </source>
</evidence>
<dbReference type="Pfam" id="PF21645">
    <property type="entry name" value="FakA-like_M"/>
    <property type="match status" value="1"/>
</dbReference>
<dbReference type="SMART" id="SM01121">
    <property type="entry name" value="Dak1_2"/>
    <property type="match status" value="1"/>
</dbReference>
<dbReference type="InterPro" id="IPR036117">
    <property type="entry name" value="DhaL_dom_sf"/>
</dbReference>
<dbReference type="EMBL" id="JAFBCV010000002">
    <property type="protein sequence ID" value="MBM7837601.1"/>
    <property type="molecule type" value="Genomic_DNA"/>
</dbReference>
<dbReference type="Pfam" id="PF13684">
    <property type="entry name" value="FakA-like_C"/>
    <property type="match status" value="1"/>
</dbReference>
<reference evidence="2" key="1">
    <citation type="submission" date="2021-01" db="EMBL/GenBank/DDBJ databases">
        <title>Genomic Encyclopedia of Type Strains, Phase IV (KMG-IV): sequencing the most valuable type-strain genomes for metagenomic binning, comparative biology and taxonomic classification.</title>
        <authorList>
            <person name="Goeker M."/>
        </authorList>
    </citation>
    <scope>NUCLEOTIDE SEQUENCE</scope>
    <source>
        <strain evidence="2">DSM 21943</strain>
    </source>
</reference>
<keyword evidence="3" id="KW-1185">Reference proteome</keyword>
<dbReference type="InterPro" id="IPR050270">
    <property type="entry name" value="DegV_domain_contain"/>
</dbReference>
<dbReference type="PANTHER" id="PTHR33434:SF4">
    <property type="entry name" value="PHOSPHATASE PROTEIN"/>
    <property type="match status" value="1"/>
</dbReference>
<dbReference type="Gene3D" id="1.25.40.340">
    <property type="match status" value="1"/>
</dbReference>
<evidence type="ECO:0000313" key="2">
    <source>
        <dbReference type="EMBL" id="MBM7837601.1"/>
    </source>
</evidence>
<dbReference type="InterPro" id="IPR019986">
    <property type="entry name" value="YloV-like"/>
</dbReference>
<dbReference type="InterPro" id="IPR004007">
    <property type="entry name" value="DhaL_dom"/>
</dbReference>
<evidence type="ECO:0000259" key="1">
    <source>
        <dbReference type="PROSITE" id="PS51480"/>
    </source>
</evidence>
<organism evidence="2 3">
    <name type="scientific">Shouchella xiaoxiensis</name>
    <dbReference type="NCBI Taxonomy" id="766895"/>
    <lineage>
        <taxon>Bacteria</taxon>
        <taxon>Bacillati</taxon>
        <taxon>Bacillota</taxon>
        <taxon>Bacilli</taxon>
        <taxon>Bacillales</taxon>
        <taxon>Bacillaceae</taxon>
        <taxon>Shouchella</taxon>
    </lineage>
</organism>
<dbReference type="NCBIfam" id="TIGR03599">
    <property type="entry name" value="YloV"/>
    <property type="match status" value="1"/>
</dbReference>
<dbReference type="InterPro" id="IPR033470">
    <property type="entry name" value="FakA-like_C"/>
</dbReference>
<dbReference type="PROSITE" id="PS51480">
    <property type="entry name" value="DHAL"/>
    <property type="match status" value="1"/>
</dbReference>
<proteinExistence type="predicted"/>
<name>A0ABS2SQY5_9BACI</name>
<protein>
    <submittedName>
        <fullName evidence="2">DAK2 domain fusion protein YloV</fullName>
    </submittedName>
</protein>
<dbReference type="SMART" id="SM01120">
    <property type="entry name" value="Dak2"/>
    <property type="match status" value="1"/>
</dbReference>
<dbReference type="PANTHER" id="PTHR33434">
    <property type="entry name" value="DEGV DOMAIN-CONTAINING PROTEIN DR_1986-RELATED"/>
    <property type="match status" value="1"/>
</dbReference>
<feature type="domain" description="DhaL" evidence="1">
    <location>
        <begin position="8"/>
        <end position="200"/>
    </location>
</feature>
<comment type="caution">
    <text evidence="2">The sequence shown here is derived from an EMBL/GenBank/DDBJ whole genome shotgun (WGS) entry which is preliminary data.</text>
</comment>
<accession>A0ABS2SQY5</accession>
<dbReference type="SUPFAM" id="SSF101473">
    <property type="entry name" value="DhaL-like"/>
    <property type="match status" value="1"/>
</dbReference>
<dbReference type="Pfam" id="PF02734">
    <property type="entry name" value="Dak2"/>
    <property type="match status" value="1"/>
</dbReference>